<proteinExistence type="predicted"/>
<dbReference type="STRING" id="494026.PGLA_11635"/>
<dbReference type="InterPro" id="IPR013196">
    <property type="entry name" value="HTH_11"/>
</dbReference>
<dbReference type="PANTHER" id="PTHR34580">
    <property type="match status" value="1"/>
</dbReference>
<evidence type="ECO:0000259" key="3">
    <source>
        <dbReference type="PROSITE" id="PS51000"/>
    </source>
</evidence>
<keyword evidence="1" id="KW-0805">Transcription regulation</keyword>
<gene>
    <name evidence="4" type="ORF">PGLA_11635</name>
</gene>
<dbReference type="AlphaFoldDB" id="A0A168KYT4"/>
<dbReference type="Pfam" id="PF13280">
    <property type="entry name" value="WYL"/>
    <property type="match status" value="1"/>
</dbReference>
<evidence type="ECO:0000256" key="2">
    <source>
        <dbReference type="ARBA" id="ARBA00023163"/>
    </source>
</evidence>
<comment type="caution">
    <text evidence="4">The sequence shown here is derived from an EMBL/GenBank/DDBJ whole genome shotgun (WGS) entry which is preliminary data.</text>
</comment>
<dbReference type="GO" id="GO:0003700">
    <property type="term" value="F:DNA-binding transcription factor activity"/>
    <property type="evidence" value="ECO:0007669"/>
    <property type="project" value="InterPro"/>
</dbReference>
<dbReference type="InterPro" id="IPR028349">
    <property type="entry name" value="PafC-like"/>
</dbReference>
<feature type="domain" description="HTH deoR-type" evidence="3">
    <location>
        <begin position="31"/>
        <end position="86"/>
    </location>
</feature>
<evidence type="ECO:0000313" key="4">
    <source>
        <dbReference type="EMBL" id="OAB42645.1"/>
    </source>
</evidence>
<dbReference type="OrthoDB" id="9815009at2"/>
<dbReference type="EMBL" id="LVJH01000020">
    <property type="protein sequence ID" value="OAB42645.1"/>
    <property type="molecule type" value="Genomic_DNA"/>
</dbReference>
<dbReference type="InterPro" id="IPR026881">
    <property type="entry name" value="WYL_dom"/>
</dbReference>
<dbReference type="InterPro" id="IPR001034">
    <property type="entry name" value="DeoR_HTH"/>
</dbReference>
<evidence type="ECO:0000256" key="1">
    <source>
        <dbReference type="ARBA" id="ARBA00023015"/>
    </source>
</evidence>
<dbReference type="InterPro" id="IPR036390">
    <property type="entry name" value="WH_DNA-bd_sf"/>
</dbReference>
<dbReference type="Proteomes" id="UP000076967">
    <property type="component" value="Unassembled WGS sequence"/>
</dbReference>
<dbReference type="InterPro" id="IPR051534">
    <property type="entry name" value="CBASS_pafABC_assoc_protein"/>
</dbReference>
<accession>A0A168KYT4</accession>
<evidence type="ECO:0000313" key="5">
    <source>
        <dbReference type="Proteomes" id="UP000076967"/>
    </source>
</evidence>
<dbReference type="RefSeq" id="WP_084410973.1">
    <property type="nucleotide sequence ID" value="NZ_LVJH01000020.1"/>
</dbReference>
<keyword evidence="5" id="KW-1185">Reference proteome</keyword>
<dbReference type="PANTHER" id="PTHR34580:SF1">
    <property type="entry name" value="PROTEIN PAFC"/>
    <property type="match status" value="1"/>
</dbReference>
<dbReference type="SUPFAM" id="SSF46785">
    <property type="entry name" value="Winged helix' DNA-binding domain"/>
    <property type="match status" value="1"/>
</dbReference>
<dbReference type="InterPro" id="IPR036388">
    <property type="entry name" value="WH-like_DNA-bd_sf"/>
</dbReference>
<dbReference type="PIRSF" id="PIRSF016838">
    <property type="entry name" value="PafC"/>
    <property type="match status" value="1"/>
</dbReference>
<dbReference type="PROSITE" id="PS52050">
    <property type="entry name" value="WYL"/>
    <property type="match status" value="1"/>
</dbReference>
<organism evidence="4 5">
    <name type="scientific">Paenibacillus glacialis</name>
    <dbReference type="NCBI Taxonomy" id="494026"/>
    <lineage>
        <taxon>Bacteria</taxon>
        <taxon>Bacillati</taxon>
        <taxon>Bacillota</taxon>
        <taxon>Bacilli</taxon>
        <taxon>Bacillales</taxon>
        <taxon>Paenibacillaceae</taxon>
        <taxon>Paenibacillus</taxon>
    </lineage>
</organism>
<reference evidence="4 5" key="1">
    <citation type="submission" date="2016-03" db="EMBL/GenBank/DDBJ databases">
        <title>Draft genome sequence of Paenibacillus glacialis DSM 22343.</title>
        <authorList>
            <person name="Shin S.-K."/>
            <person name="Yi H."/>
        </authorList>
    </citation>
    <scope>NUCLEOTIDE SEQUENCE [LARGE SCALE GENOMIC DNA]</scope>
    <source>
        <strain evidence="4 5">DSM 22343</strain>
    </source>
</reference>
<dbReference type="Gene3D" id="1.10.10.10">
    <property type="entry name" value="Winged helix-like DNA-binding domain superfamily/Winged helix DNA-binding domain"/>
    <property type="match status" value="1"/>
</dbReference>
<dbReference type="PROSITE" id="PS51000">
    <property type="entry name" value="HTH_DEOR_2"/>
    <property type="match status" value="1"/>
</dbReference>
<protein>
    <recommendedName>
        <fullName evidence="3">HTH deoR-type domain-containing protein</fullName>
    </recommendedName>
</protein>
<keyword evidence="2" id="KW-0804">Transcription</keyword>
<name>A0A168KYT4_9BACL</name>
<sequence>MTLVYNPPVNSKLGELETEPIEKNRTGDIMKFDRMLSILNILLNNEKITANDLAEKLEVSKRTIFRDIETLNMAGIPIVTYPGIGGGIGILEGYKLDKSILSTDDMQNIVMGLKILQSFENEDIIERLITRISPNTEDIALMESNVVIDLSTWYSDGYTQTMMDDFKKAILRKNRIRIEYHSKNKYSIRTIEPYKLIFKYTDWYLYAFCTEKHDFRLFKINRISSYKYIEEVFTPMPTKDISMDFSHKDNYFGETKNYPLQEIVLEYKALDKDFLIDKIGARNFTEDGKYIIFYSSNTNWAVELIISLQDKVKVIKPQSIKTEVTDRINKMQEQYKR</sequence>
<dbReference type="Pfam" id="PF08279">
    <property type="entry name" value="HTH_11"/>
    <property type="match status" value="1"/>
</dbReference>